<evidence type="ECO:0000313" key="1">
    <source>
        <dbReference type="EMBL" id="TWP49916.1"/>
    </source>
</evidence>
<evidence type="ECO:0000313" key="2">
    <source>
        <dbReference type="Proteomes" id="UP000316639"/>
    </source>
</evidence>
<evidence type="ECO:0008006" key="3">
    <source>
        <dbReference type="Google" id="ProtNLM"/>
    </source>
</evidence>
<dbReference type="AlphaFoldDB" id="A0A563EQT8"/>
<gene>
    <name evidence="1" type="ORF">FKR81_22010</name>
</gene>
<dbReference type="SUPFAM" id="SSF52540">
    <property type="entry name" value="P-loop containing nucleoside triphosphate hydrolases"/>
    <property type="match status" value="1"/>
</dbReference>
<accession>A0A563EQT8</accession>
<dbReference type="Gene3D" id="3.40.50.300">
    <property type="entry name" value="P-loop containing nucleotide triphosphate hydrolases"/>
    <property type="match status" value="1"/>
</dbReference>
<protein>
    <recommendedName>
        <fullName evidence="3">Broad-specificity NMP kinase</fullName>
    </recommendedName>
</protein>
<keyword evidence="2" id="KW-1185">Reference proteome</keyword>
<dbReference type="EMBL" id="VOBR01000014">
    <property type="protein sequence ID" value="TWP49916.1"/>
    <property type="molecule type" value="Genomic_DNA"/>
</dbReference>
<comment type="caution">
    <text evidence="1">The sequence shown here is derived from an EMBL/GenBank/DDBJ whole genome shotgun (WGS) entry which is preliminary data.</text>
</comment>
<dbReference type="OrthoDB" id="198115at2"/>
<dbReference type="RefSeq" id="WP_146354017.1">
    <property type="nucleotide sequence ID" value="NZ_VOBR01000014.1"/>
</dbReference>
<name>A0A563EQT8_9PSEU</name>
<dbReference type="Proteomes" id="UP000316639">
    <property type="component" value="Unassembled WGS sequence"/>
</dbReference>
<reference evidence="1 2" key="1">
    <citation type="submission" date="2019-07" db="EMBL/GenBank/DDBJ databases">
        <title>Lentzea xizangensis sp. nov., isolated from Qinghai-Tibetan Plateau Soils.</title>
        <authorList>
            <person name="Huang J."/>
        </authorList>
    </citation>
    <scope>NUCLEOTIDE SEQUENCE [LARGE SCALE GENOMIC DNA]</scope>
    <source>
        <strain evidence="1 2">FXJ1.1311</strain>
    </source>
</reference>
<dbReference type="InterPro" id="IPR027417">
    <property type="entry name" value="P-loop_NTPase"/>
</dbReference>
<proteinExistence type="predicted"/>
<sequence length="201" mass="20940">MALTCVVCGNYGGPVDGRCRHCGAASARPFLPLLIVTGAAASGKSTVCHALALRPSFFALDGDVVASGAAAVADGRTDYVAFWRYVLDLAGAVVENGLIPVICCVGLPSQVLANAECASFDGVHFLGLVCSEDELVRRIVQRRGAESAVRRVDRHVALNDTLKNAEVPPPHSLTIVDTTSLKPGETVARATAWADGLLTQA</sequence>
<organism evidence="1 2">
    <name type="scientific">Lentzea tibetensis</name>
    <dbReference type="NCBI Taxonomy" id="2591470"/>
    <lineage>
        <taxon>Bacteria</taxon>
        <taxon>Bacillati</taxon>
        <taxon>Actinomycetota</taxon>
        <taxon>Actinomycetes</taxon>
        <taxon>Pseudonocardiales</taxon>
        <taxon>Pseudonocardiaceae</taxon>
        <taxon>Lentzea</taxon>
    </lineage>
</organism>